<reference evidence="2" key="1">
    <citation type="journal article" date="2023" name="Nat. Microbiol.">
        <title>Babesia duncani multi-omics identifies virulence factors and drug targets.</title>
        <authorList>
            <person name="Singh P."/>
            <person name="Lonardi S."/>
            <person name="Liang Q."/>
            <person name="Vydyam P."/>
            <person name="Khabirova E."/>
            <person name="Fang T."/>
            <person name="Gihaz S."/>
            <person name="Thekkiniath J."/>
            <person name="Munshi M."/>
            <person name="Abel S."/>
            <person name="Ciampossin L."/>
            <person name="Batugedara G."/>
            <person name="Gupta M."/>
            <person name="Lu X.M."/>
            <person name="Lenz T."/>
            <person name="Chakravarty S."/>
            <person name="Cornillot E."/>
            <person name="Hu Y."/>
            <person name="Ma W."/>
            <person name="Gonzalez L.M."/>
            <person name="Sanchez S."/>
            <person name="Estrada K."/>
            <person name="Sanchez-Flores A."/>
            <person name="Montero E."/>
            <person name="Harb O.S."/>
            <person name="Le Roch K.G."/>
            <person name="Mamoun C.B."/>
        </authorList>
    </citation>
    <scope>NUCLEOTIDE SEQUENCE</scope>
    <source>
        <strain evidence="2">WA1</strain>
    </source>
</reference>
<keyword evidence="1" id="KW-0732">Signal</keyword>
<gene>
    <name evidence="2" type="ORF">BdWA1_002212</name>
</gene>
<evidence type="ECO:0000256" key="1">
    <source>
        <dbReference type="SAM" id="SignalP"/>
    </source>
</evidence>
<name>A0AAD9PM75_9APIC</name>
<organism evidence="2 3">
    <name type="scientific">Babesia duncani</name>
    <dbReference type="NCBI Taxonomy" id="323732"/>
    <lineage>
        <taxon>Eukaryota</taxon>
        <taxon>Sar</taxon>
        <taxon>Alveolata</taxon>
        <taxon>Apicomplexa</taxon>
        <taxon>Aconoidasida</taxon>
        <taxon>Piroplasmida</taxon>
        <taxon>Babesiidae</taxon>
        <taxon>Babesia</taxon>
    </lineage>
</organism>
<evidence type="ECO:0000313" key="2">
    <source>
        <dbReference type="EMBL" id="KAK2196963.1"/>
    </source>
</evidence>
<dbReference type="EMBL" id="JALLKP010000002">
    <property type="protein sequence ID" value="KAK2196963.1"/>
    <property type="molecule type" value="Genomic_DNA"/>
</dbReference>
<proteinExistence type="predicted"/>
<dbReference type="GeneID" id="94336510"/>
<accession>A0AAD9PM75</accession>
<comment type="caution">
    <text evidence="2">The sequence shown here is derived from an EMBL/GenBank/DDBJ whole genome shotgun (WGS) entry which is preliminary data.</text>
</comment>
<dbReference type="Proteomes" id="UP001214638">
    <property type="component" value="Unassembled WGS sequence"/>
</dbReference>
<dbReference type="AlphaFoldDB" id="A0AAD9PM75"/>
<protein>
    <submittedName>
        <fullName evidence="2">Uncharacterized protein</fullName>
    </submittedName>
</protein>
<sequence>MRLHWLLNLIACLSPCKNLVAIESHLTRGFIALLIFQAVATLNFATCIRVQIPGFLGPNVPLDSGMGVVAPNSYFTLASVDRQPLKKLTGEYGIEIYPLENASSNDSTSVESLKVPKLPPGEFRCVFTNGD</sequence>
<feature type="chain" id="PRO_5042288947" evidence="1">
    <location>
        <begin position="22"/>
        <end position="131"/>
    </location>
</feature>
<dbReference type="KEGG" id="bdw:94336510"/>
<keyword evidence="3" id="KW-1185">Reference proteome</keyword>
<evidence type="ECO:0000313" key="3">
    <source>
        <dbReference type="Proteomes" id="UP001214638"/>
    </source>
</evidence>
<feature type="signal peptide" evidence="1">
    <location>
        <begin position="1"/>
        <end position="21"/>
    </location>
</feature>
<dbReference type="RefSeq" id="XP_067803805.1">
    <property type="nucleotide sequence ID" value="XM_067947241.1"/>
</dbReference>